<protein>
    <submittedName>
        <fullName evidence="1">Uncharacterized protein</fullName>
    </submittedName>
</protein>
<name>A0A0A9ENC0_ARUDO</name>
<proteinExistence type="predicted"/>
<sequence length="32" mass="3937">MSSNTNIFYNNFPRTRSWVYILRIYNLHEPSC</sequence>
<reference evidence="1" key="2">
    <citation type="journal article" date="2015" name="Data Brief">
        <title>Shoot transcriptome of the giant reed, Arundo donax.</title>
        <authorList>
            <person name="Barrero R.A."/>
            <person name="Guerrero F.D."/>
            <person name="Moolhuijzen P."/>
            <person name="Goolsby J.A."/>
            <person name="Tidwell J."/>
            <person name="Bellgard S.E."/>
            <person name="Bellgard M.I."/>
        </authorList>
    </citation>
    <scope>NUCLEOTIDE SEQUENCE</scope>
    <source>
        <tissue evidence="1">Shoot tissue taken approximately 20 cm above the soil surface</tissue>
    </source>
</reference>
<reference evidence="1" key="1">
    <citation type="submission" date="2014-09" db="EMBL/GenBank/DDBJ databases">
        <authorList>
            <person name="Magalhaes I.L.F."/>
            <person name="Oliveira U."/>
            <person name="Santos F.R."/>
            <person name="Vidigal T.H.D.A."/>
            <person name="Brescovit A.D."/>
            <person name="Santos A.J."/>
        </authorList>
    </citation>
    <scope>NUCLEOTIDE SEQUENCE</scope>
    <source>
        <tissue evidence="1">Shoot tissue taken approximately 20 cm above the soil surface</tissue>
    </source>
</reference>
<dbReference type="AlphaFoldDB" id="A0A0A9ENC0"/>
<dbReference type="EMBL" id="GBRH01200368">
    <property type="protein sequence ID" value="JAD97527.1"/>
    <property type="molecule type" value="Transcribed_RNA"/>
</dbReference>
<organism evidence="1">
    <name type="scientific">Arundo donax</name>
    <name type="common">Giant reed</name>
    <name type="synonym">Donax arundinaceus</name>
    <dbReference type="NCBI Taxonomy" id="35708"/>
    <lineage>
        <taxon>Eukaryota</taxon>
        <taxon>Viridiplantae</taxon>
        <taxon>Streptophyta</taxon>
        <taxon>Embryophyta</taxon>
        <taxon>Tracheophyta</taxon>
        <taxon>Spermatophyta</taxon>
        <taxon>Magnoliopsida</taxon>
        <taxon>Liliopsida</taxon>
        <taxon>Poales</taxon>
        <taxon>Poaceae</taxon>
        <taxon>PACMAD clade</taxon>
        <taxon>Arundinoideae</taxon>
        <taxon>Arundineae</taxon>
        <taxon>Arundo</taxon>
    </lineage>
</organism>
<evidence type="ECO:0000313" key="1">
    <source>
        <dbReference type="EMBL" id="JAD97527.1"/>
    </source>
</evidence>
<accession>A0A0A9ENC0</accession>